<evidence type="ECO:0000259" key="1">
    <source>
        <dbReference type="Pfam" id="PF03446"/>
    </source>
</evidence>
<dbReference type="Proteomes" id="UP000243333">
    <property type="component" value="Unassembled WGS sequence"/>
</dbReference>
<feature type="domain" description="6-phosphogluconate dehydrogenase NADP-binding" evidence="1">
    <location>
        <begin position="2"/>
        <end position="146"/>
    </location>
</feature>
<protein>
    <submittedName>
        <fullName evidence="2">NAD binding domain of 6-phosphogluconate dehydrogenase</fullName>
    </submittedName>
</protein>
<keyword evidence="3" id="KW-1185">Reference proteome</keyword>
<dbReference type="AlphaFoldDB" id="A0A1G7L5Y3"/>
<evidence type="ECO:0000313" key="2">
    <source>
        <dbReference type="EMBL" id="SDF44942.1"/>
    </source>
</evidence>
<evidence type="ECO:0000313" key="3">
    <source>
        <dbReference type="Proteomes" id="UP000243333"/>
    </source>
</evidence>
<dbReference type="OrthoDB" id="1680212at2"/>
<accession>A0A1G7L5Y3</accession>
<dbReference type="Pfam" id="PF03446">
    <property type="entry name" value="NAD_binding_2"/>
    <property type="match status" value="1"/>
</dbReference>
<gene>
    <name evidence="2" type="ORF">SAMN05660235_01629</name>
</gene>
<name>A0A1G7L5Y3_9FIRM</name>
<sequence>MRIGLVGVGRMGKVLAARLAKHVELRLFDHNTERLQAVRAELGVATVDEMGELADLGTVILAVPDREVISCIKEFNSIKKDLNVINIATNVAQHVLEETAAKHIRCIGVKFVGHAGEMALGQDPVIIINDRPPELVPLARQIFEPVGTLLVGKADLVTFINTAAGERALEAGVMLEEQLRQKGITDPVIIKSAVRQVAAGILKAYADDDLGPFAREIVRAVRARLKKTGGHA</sequence>
<dbReference type="EMBL" id="FNBU01000011">
    <property type="protein sequence ID" value="SDF44942.1"/>
    <property type="molecule type" value="Genomic_DNA"/>
</dbReference>
<reference evidence="3" key="1">
    <citation type="submission" date="2016-10" db="EMBL/GenBank/DDBJ databases">
        <authorList>
            <person name="Varghese N."/>
            <person name="Submissions S."/>
        </authorList>
    </citation>
    <scope>NUCLEOTIDE SEQUENCE [LARGE SCALE GENOMIC DNA]</scope>
    <source>
        <strain evidence="3">DSM 23256</strain>
    </source>
</reference>
<dbReference type="InterPro" id="IPR036291">
    <property type="entry name" value="NAD(P)-bd_dom_sf"/>
</dbReference>
<dbReference type="GO" id="GO:0050661">
    <property type="term" value="F:NADP binding"/>
    <property type="evidence" value="ECO:0007669"/>
    <property type="project" value="InterPro"/>
</dbReference>
<organism evidence="2 3">
    <name type="scientific">Sporolituus thermophilus DSM 23256</name>
    <dbReference type="NCBI Taxonomy" id="1123285"/>
    <lineage>
        <taxon>Bacteria</taxon>
        <taxon>Bacillati</taxon>
        <taxon>Bacillota</taxon>
        <taxon>Negativicutes</taxon>
        <taxon>Selenomonadales</taxon>
        <taxon>Sporomusaceae</taxon>
        <taxon>Sporolituus</taxon>
    </lineage>
</organism>
<dbReference type="SUPFAM" id="SSF51735">
    <property type="entry name" value="NAD(P)-binding Rossmann-fold domains"/>
    <property type="match status" value="1"/>
</dbReference>
<dbReference type="Gene3D" id="3.40.50.720">
    <property type="entry name" value="NAD(P)-binding Rossmann-like Domain"/>
    <property type="match status" value="1"/>
</dbReference>
<proteinExistence type="predicted"/>
<dbReference type="STRING" id="1123285.SAMN05660235_01629"/>
<dbReference type="RefSeq" id="WP_093689805.1">
    <property type="nucleotide sequence ID" value="NZ_FNBU01000011.1"/>
</dbReference>
<dbReference type="InterPro" id="IPR006115">
    <property type="entry name" value="6PGDH_NADP-bd"/>
</dbReference>